<evidence type="ECO:0008006" key="4">
    <source>
        <dbReference type="Google" id="ProtNLM"/>
    </source>
</evidence>
<dbReference type="Pfam" id="PF06522">
    <property type="entry name" value="B12D"/>
    <property type="match status" value="1"/>
</dbReference>
<keyword evidence="1" id="KW-0472">Membrane</keyword>
<feature type="transmembrane region" description="Helical" evidence="1">
    <location>
        <begin position="20"/>
        <end position="44"/>
    </location>
</feature>
<dbReference type="PANTHER" id="PTHR14256:SF1">
    <property type="entry name" value="GEO09626P1"/>
    <property type="match status" value="1"/>
</dbReference>
<proteinExistence type="predicted"/>
<evidence type="ECO:0000256" key="1">
    <source>
        <dbReference type="SAM" id="Phobius"/>
    </source>
</evidence>
<comment type="caution">
    <text evidence="2">The sequence shown here is derived from an EMBL/GenBank/DDBJ whole genome shotgun (WGS) entry which is preliminary data.</text>
</comment>
<gene>
    <name evidence="2" type="ORF">ODALV1_LOCUS2761</name>
</gene>
<evidence type="ECO:0000313" key="2">
    <source>
        <dbReference type="EMBL" id="CAL8073956.1"/>
    </source>
</evidence>
<dbReference type="Proteomes" id="UP001642540">
    <property type="component" value="Unassembled WGS sequence"/>
</dbReference>
<name>A0ABP1PQY6_9HEXA</name>
<evidence type="ECO:0000313" key="3">
    <source>
        <dbReference type="Proteomes" id="UP001642540"/>
    </source>
</evidence>
<keyword evidence="1" id="KW-1133">Transmembrane helix</keyword>
<keyword evidence="1" id="KW-0812">Transmembrane</keyword>
<reference evidence="2 3" key="1">
    <citation type="submission" date="2024-08" db="EMBL/GenBank/DDBJ databases">
        <authorList>
            <person name="Cucini C."/>
            <person name="Frati F."/>
        </authorList>
    </citation>
    <scope>NUCLEOTIDE SEQUENCE [LARGE SCALE GENOMIC DNA]</scope>
</reference>
<protein>
    <recommendedName>
        <fullName evidence="4">Cytochrome c oxidase subunit NDUFA4</fullName>
    </recommendedName>
</protein>
<keyword evidence="3" id="KW-1185">Reference proteome</keyword>
<sequence length="90" mass="9988">MPPIKGLSGLTISSIKKYPAIIPLYVMLAAGVVLAASAVTRTLLKNPEVSFNRKGNPEPWNDYKDKQYKFFGVGRDYSQGVHTEAPDYKK</sequence>
<organism evidence="2 3">
    <name type="scientific">Orchesella dallaii</name>
    <dbReference type="NCBI Taxonomy" id="48710"/>
    <lineage>
        <taxon>Eukaryota</taxon>
        <taxon>Metazoa</taxon>
        <taxon>Ecdysozoa</taxon>
        <taxon>Arthropoda</taxon>
        <taxon>Hexapoda</taxon>
        <taxon>Collembola</taxon>
        <taxon>Entomobryomorpha</taxon>
        <taxon>Entomobryoidea</taxon>
        <taxon>Orchesellidae</taxon>
        <taxon>Orchesellinae</taxon>
        <taxon>Orchesella</taxon>
    </lineage>
</organism>
<dbReference type="InterPro" id="IPR010530">
    <property type="entry name" value="B12D"/>
</dbReference>
<dbReference type="EMBL" id="CAXLJM020000007">
    <property type="protein sequence ID" value="CAL8073956.1"/>
    <property type="molecule type" value="Genomic_DNA"/>
</dbReference>
<dbReference type="PANTHER" id="PTHR14256">
    <property type="entry name" value="NADH-UBIQUINONE OXIDOREDUCTASE MLRQ SUBUNIT"/>
    <property type="match status" value="1"/>
</dbReference>
<accession>A0ABP1PQY6</accession>